<dbReference type="GO" id="GO:0003924">
    <property type="term" value="F:GTPase activity"/>
    <property type="evidence" value="ECO:0007669"/>
    <property type="project" value="UniProtKB-UniRule"/>
</dbReference>
<dbReference type="Pfam" id="PF01926">
    <property type="entry name" value="MMR_HSR1"/>
    <property type="match status" value="1"/>
</dbReference>
<feature type="binding site" evidence="10">
    <location>
        <position position="19"/>
    </location>
    <ligand>
        <name>(6S)-5-formyl-5,6,7,8-tetrahydrofolate</name>
        <dbReference type="ChEBI" id="CHEBI:57457"/>
    </ligand>
</feature>
<comment type="function">
    <text evidence="10">Exhibits a very high intrinsic GTPase hydrolysis rate. Involved in the addition of a carboxymethylaminomethyl (cmnm) group at the wobble position (U34) of certain tRNAs, forming tRNA-cmnm(5)s(2)U34.</text>
</comment>
<dbReference type="Proteomes" id="UP000509414">
    <property type="component" value="Chromosome"/>
</dbReference>
<dbReference type="PROSITE" id="PS51709">
    <property type="entry name" value="G_TRME"/>
    <property type="match status" value="1"/>
</dbReference>
<feature type="binding site" evidence="10">
    <location>
        <position position="239"/>
    </location>
    <ligand>
        <name>K(+)</name>
        <dbReference type="ChEBI" id="CHEBI:29103"/>
    </ligand>
</feature>
<comment type="caution">
    <text evidence="10">Lacks conserved residue(s) required for the propagation of feature annotation.</text>
</comment>
<evidence type="ECO:0000256" key="1">
    <source>
        <dbReference type="ARBA" id="ARBA00011043"/>
    </source>
</evidence>
<keyword evidence="9 10" id="KW-0342">GTP-binding</keyword>
<dbReference type="InterPro" id="IPR031168">
    <property type="entry name" value="G_TrmE"/>
</dbReference>
<dbReference type="GO" id="GO:0046872">
    <property type="term" value="F:metal ion binding"/>
    <property type="evidence" value="ECO:0007669"/>
    <property type="project" value="UniProtKB-KW"/>
</dbReference>
<dbReference type="NCBIfam" id="TIGR00231">
    <property type="entry name" value="small_GTP"/>
    <property type="match status" value="1"/>
</dbReference>
<evidence type="ECO:0000259" key="12">
    <source>
        <dbReference type="PROSITE" id="PS51709"/>
    </source>
</evidence>
<dbReference type="AlphaFoldDB" id="A0A7H9CI95"/>
<comment type="subcellular location">
    <subcellularLocation>
        <location evidence="10">Cytoplasm</location>
    </subcellularLocation>
</comment>
<dbReference type="InterPro" id="IPR027368">
    <property type="entry name" value="MnmE_dom2"/>
</dbReference>
<feature type="binding site" evidence="10">
    <location>
        <begin position="283"/>
        <end position="286"/>
    </location>
    <ligand>
        <name>GTP</name>
        <dbReference type="ChEBI" id="CHEBI:37565"/>
    </ligand>
</feature>
<sequence>MTILAAATPNGTGAIAIVRLSGPRAYELAMMMIAPQIKAGKNLTKIITAHNPKSLKPRYAHLCKLYSQNAELIDEAIVIYFKAPHSFSGEDIIEFQTHGGDGVKNLIIDELLSLGARAANPGEFSKRAFINGKLSASKAESIQALIQARSTSAVKILARTMNGELDIFANALRAELIEILAYCEVSIDYAEEDLPPSLLAQIHSKLNNAITKLEKIIELSCSRRGLIDGFKIAIIGRPNVGKSSLLNAFLAYERAIVSDIEGTTRDRVEESLHLGSHLVRIIDTAGIRNSDDTIENIGISYSKKALNDADIIICLFDASTKATNDDLEILKLAKNSNKKIFFVLNKCDLAINFNQVLPKSIKISAKDDISELKSQIISYLNAQDTSELLLSSNRQINACQNCANAIKNASFKLNENELELFAFEINQALKELGKITAPPLHSEVLDVMFGSFCLGK</sequence>
<keyword evidence="8 10" id="KW-0630">Potassium</keyword>
<dbReference type="InterPro" id="IPR005225">
    <property type="entry name" value="Small_GTP-bd"/>
</dbReference>
<dbReference type="Gene3D" id="1.20.120.430">
    <property type="entry name" value="tRNA modification GTPase MnmE domain 2"/>
    <property type="match status" value="1"/>
</dbReference>
<feature type="binding site" evidence="10">
    <location>
        <begin position="258"/>
        <end position="264"/>
    </location>
    <ligand>
        <name>GTP</name>
        <dbReference type="ChEBI" id="CHEBI:37565"/>
    </ligand>
</feature>
<keyword evidence="2 10" id="KW-0963">Cytoplasm</keyword>
<dbReference type="InterPro" id="IPR018948">
    <property type="entry name" value="GTP-bd_TrmE_N"/>
</dbReference>
<feature type="binding site" evidence="10">
    <location>
        <position position="264"/>
    </location>
    <ligand>
        <name>Mg(2+)</name>
        <dbReference type="ChEBI" id="CHEBI:18420"/>
    </ligand>
</feature>
<keyword evidence="3 10" id="KW-0819">tRNA processing</keyword>
<dbReference type="EMBL" id="CP049075">
    <property type="protein sequence ID" value="QLI05662.1"/>
    <property type="molecule type" value="Genomic_DNA"/>
</dbReference>
<keyword evidence="6 10" id="KW-0378">Hydrolase</keyword>
<dbReference type="FunFam" id="3.40.50.300:FF:001376">
    <property type="entry name" value="tRNA modification GTPase MnmE"/>
    <property type="match status" value="1"/>
</dbReference>
<evidence type="ECO:0000313" key="13">
    <source>
        <dbReference type="EMBL" id="QLI05662.1"/>
    </source>
</evidence>
<feature type="domain" description="TrmE-type G" evidence="12">
    <location>
        <begin position="229"/>
        <end position="381"/>
    </location>
</feature>
<keyword evidence="5 10" id="KW-0547">Nucleotide-binding</keyword>
<evidence type="ECO:0000256" key="7">
    <source>
        <dbReference type="ARBA" id="ARBA00022842"/>
    </source>
</evidence>
<dbReference type="GO" id="GO:0030488">
    <property type="term" value="P:tRNA methylation"/>
    <property type="evidence" value="ECO:0007669"/>
    <property type="project" value="TreeGrafter"/>
</dbReference>
<feature type="binding site" evidence="10">
    <location>
        <position position="260"/>
    </location>
    <ligand>
        <name>K(+)</name>
        <dbReference type="ChEBI" id="CHEBI:29103"/>
    </ligand>
</feature>
<proteinExistence type="inferred from homology"/>
<dbReference type="InterPro" id="IPR027266">
    <property type="entry name" value="TrmE/GcvT-like"/>
</dbReference>
<feature type="binding site" evidence="10">
    <location>
        <position position="258"/>
    </location>
    <ligand>
        <name>K(+)</name>
        <dbReference type="ChEBI" id="CHEBI:29103"/>
    </ligand>
</feature>
<evidence type="ECO:0000256" key="10">
    <source>
        <dbReference type="HAMAP-Rule" id="MF_00379"/>
    </source>
</evidence>
<feature type="binding site" evidence="10">
    <location>
        <position position="94"/>
    </location>
    <ligand>
        <name>(6S)-5-formyl-5,6,7,8-tetrahydrofolate</name>
        <dbReference type="ChEBI" id="CHEBI:57457"/>
    </ligand>
</feature>
<dbReference type="CDD" id="cd14858">
    <property type="entry name" value="TrmE_N"/>
    <property type="match status" value="1"/>
</dbReference>
<feature type="binding site" evidence="10">
    <location>
        <position position="133"/>
    </location>
    <ligand>
        <name>(6S)-5-formyl-5,6,7,8-tetrahydrofolate</name>
        <dbReference type="ChEBI" id="CHEBI:57457"/>
    </ligand>
</feature>
<feature type="binding site" evidence="10">
    <location>
        <position position="456"/>
    </location>
    <ligand>
        <name>(6S)-5-formyl-5,6,7,8-tetrahydrofolate</name>
        <dbReference type="ChEBI" id="CHEBI:57457"/>
    </ligand>
</feature>
<dbReference type="GO" id="GO:0005525">
    <property type="term" value="F:GTP binding"/>
    <property type="evidence" value="ECO:0007669"/>
    <property type="project" value="UniProtKB-UniRule"/>
</dbReference>
<dbReference type="GO" id="GO:0002098">
    <property type="term" value="P:tRNA wobble uridine modification"/>
    <property type="evidence" value="ECO:0007669"/>
    <property type="project" value="TreeGrafter"/>
</dbReference>
<evidence type="ECO:0000256" key="11">
    <source>
        <dbReference type="RuleBase" id="RU003313"/>
    </source>
</evidence>
<evidence type="ECO:0000256" key="3">
    <source>
        <dbReference type="ARBA" id="ARBA00022694"/>
    </source>
</evidence>
<keyword evidence="14" id="KW-1185">Reference proteome</keyword>
<evidence type="ECO:0000256" key="2">
    <source>
        <dbReference type="ARBA" id="ARBA00022490"/>
    </source>
</evidence>
<evidence type="ECO:0000313" key="14">
    <source>
        <dbReference type="Proteomes" id="UP000509414"/>
    </source>
</evidence>
<accession>A0A7H9CI95</accession>
<evidence type="ECO:0000256" key="4">
    <source>
        <dbReference type="ARBA" id="ARBA00022723"/>
    </source>
</evidence>
<dbReference type="PANTHER" id="PTHR42714:SF2">
    <property type="entry name" value="TRNA MODIFICATION GTPASE GTPBP3, MITOCHONDRIAL"/>
    <property type="match status" value="1"/>
</dbReference>
<feature type="binding site" evidence="10">
    <location>
        <position position="263"/>
    </location>
    <ligand>
        <name>K(+)</name>
        <dbReference type="ChEBI" id="CHEBI:29103"/>
    </ligand>
</feature>
<dbReference type="Pfam" id="PF12631">
    <property type="entry name" value="MnmE_helical"/>
    <property type="match status" value="1"/>
</dbReference>
<dbReference type="Pfam" id="PF10396">
    <property type="entry name" value="TrmE_N"/>
    <property type="match status" value="1"/>
</dbReference>
<dbReference type="HAMAP" id="MF_00379">
    <property type="entry name" value="GTPase_MnmE"/>
    <property type="match status" value="1"/>
</dbReference>
<feature type="binding site" evidence="10">
    <location>
        <begin position="239"/>
        <end position="244"/>
    </location>
    <ligand>
        <name>GTP</name>
        <dbReference type="ChEBI" id="CHEBI:37565"/>
    </ligand>
</feature>
<keyword evidence="4 10" id="KW-0479">Metal-binding</keyword>
<dbReference type="RefSeq" id="WP_179974850.1">
    <property type="nucleotide sequence ID" value="NZ_CP049075.1"/>
</dbReference>
<feature type="binding site" evidence="10">
    <location>
        <position position="243"/>
    </location>
    <ligand>
        <name>Mg(2+)</name>
        <dbReference type="ChEBI" id="CHEBI:18420"/>
    </ligand>
</feature>
<dbReference type="Gene3D" id="3.30.1360.120">
    <property type="entry name" value="Probable tRNA modification gtpase trme, domain 1"/>
    <property type="match status" value="1"/>
</dbReference>
<dbReference type="InterPro" id="IPR006073">
    <property type="entry name" value="GTP-bd"/>
</dbReference>
<dbReference type="InterPro" id="IPR025867">
    <property type="entry name" value="MnmE_helical"/>
</dbReference>
<gene>
    <name evidence="10 13" type="primary">mnmE</name>
    <name evidence="10" type="synonym">trmE</name>
    <name evidence="13" type="ORF">CINF_1172</name>
</gene>
<dbReference type="NCBIfam" id="TIGR00450">
    <property type="entry name" value="mnmE_trmE_thdF"/>
    <property type="match status" value="1"/>
</dbReference>
<comment type="subunit">
    <text evidence="10">Homodimer. Heterotetramer of two MnmE and two MnmG subunits.</text>
</comment>
<dbReference type="GO" id="GO:0005829">
    <property type="term" value="C:cytosol"/>
    <property type="evidence" value="ECO:0007669"/>
    <property type="project" value="TreeGrafter"/>
</dbReference>
<keyword evidence="7 10" id="KW-0460">Magnesium</keyword>
<dbReference type="InterPro" id="IPR027417">
    <property type="entry name" value="P-loop_NTPase"/>
</dbReference>
<evidence type="ECO:0000256" key="8">
    <source>
        <dbReference type="ARBA" id="ARBA00022958"/>
    </source>
</evidence>
<dbReference type="PRINTS" id="PR00449">
    <property type="entry name" value="RASTRNSFRMNG"/>
</dbReference>
<dbReference type="EC" id="3.6.-.-" evidence="10"/>
<dbReference type="InterPro" id="IPR004520">
    <property type="entry name" value="GTPase_MnmE"/>
</dbReference>
<organism evidence="13 14">
    <name type="scientific">Candidatus Campylobacter infans</name>
    <dbReference type="NCBI Taxonomy" id="2561898"/>
    <lineage>
        <taxon>Bacteria</taxon>
        <taxon>Pseudomonadati</taxon>
        <taxon>Campylobacterota</taxon>
        <taxon>Epsilonproteobacteria</taxon>
        <taxon>Campylobacterales</taxon>
        <taxon>Campylobacteraceae</taxon>
        <taxon>Campylobacter</taxon>
    </lineage>
</organism>
<evidence type="ECO:0000256" key="6">
    <source>
        <dbReference type="ARBA" id="ARBA00022801"/>
    </source>
</evidence>
<dbReference type="KEGG" id="cinf:CINF_1172"/>
<comment type="similarity">
    <text evidence="1 10 11">Belongs to the TRAFAC class TrmE-Era-EngA-EngB-Septin-like GTPase superfamily. TrmE GTPase family.</text>
</comment>
<name>A0A7H9CI95_9BACT</name>
<evidence type="ECO:0000256" key="5">
    <source>
        <dbReference type="ARBA" id="ARBA00022741"/>
    </source>
</evidence>
<reference evidence="13 14" key="1">
    <citation type="submission" date="2020-02" db="EMBL/GenBank/DDBJ databases">
        <title>Complete genome sequence of the novel Campylobacter species Candidatus Campylobacter infans.</title>
        <authorList>
            <person name="Duim B."/>
            <person name="Zomer A."/>
            <person name="van der Graaf L."/>
            <person name="Wagenaar J."/>
        </authorList>
    </citation>
    <scope>NUCLEOTIDE SEQUENCE [LARGE SCALE GENOMIC DNA]</scope>
    <source>
        <strain evidence="13 14">19S00001</strain>
    </source>
</reference>
<comment type="cofactor">
    <cofactor evidence="10">
        <name>K(+)</name>
        <dbReference type="ChEBI" id="CHEBI:29103"/>
    </cofactor>
    <text evidence="10">Binds 1 potassium ion per subunit.</text>
</comment>
<dbReference type="SUPFAM" id="SSF52540">
    <property type="entry name" value="P-loop containing nucleoside triphosphate hydrolases"/>
    <property type="match status" value="1"/>
</dbReference>
<protein>
    <recommendedName>
        <fullName evidence="10">tRNA modification GTPase MnmE</fullName>
        <ecNumber evidence="10">3.6.-.-</ecNumber>
    </recommendedName>
</protein>
<evidence type="ECO:0000256" key="9">
    <source>
        <dbReference type="ARBA" id="ARBA00023134"/>
    </source>
</evidence>
<dbReference type="Gene3D" id="3.40.50.300">
    <property type="entry name" value="P-loop containing nucleotide triphosphate hydrolases"/>
    <property type="match status" value="1"/>
</dbReference>
<dbReference type="CDD" id="cd04164">
    <property type="entry name" value="trmE"/>
    <property type="match status" value="1"/>
</dbReference>
<dbReference type="PANTHER" id="PTHR42714">
    <property type="entry name" value="TRNA MODIFICATION GTPASE GTPBP3"/>
    <property type="match status" value="1"/>
</dbReference>